<accession>A0ABS6BJU6</accession>
<reference evidence="1 2" key="1">
    <citation type="submission" date="2021-06" db="EMBL/GenBank/DDBJ databases">
        <title>Sphingomonas sp. XMGL2, whole genome shotgun sequencing project.</title>
        <authorList>
            <person name="Zhao G."/>
            <person name="Shen L."/>
        </authorList>
    </citation>
    <scope>NUCLEOTIDE SEQUENCE [LARGE SCALE GENOMIC DNA]</scope>
    <source>
        <strain evidence="1 2">XMGL2</strain>
    </source>
</reference>
<protein>
    <submittedName>
        <fullName evidence="1">YbdD/YjiX family protein</fullName>
    </submittedName>
</protein>
<comment type="caution">
    <text evidence="1">The sequence shown here is derived from an EMBL/GenBank/DDBJ whole genome shotgun (WGS) entry which is preliminary data.</text>
</comment>
<evidence type="ECO:0000313" key="1">
    <source>
        <dbReference type="EMBL" id="MBU3078563.1"/>
    </source>
</evidence>
<organism evidence="1 2">
    <name type="scientific">Sphingomonas quercus</name>
    <dbReference type="NCBI Taxonomy" id="2842451"/>
    <lineage>
        <taxon>Bacteria</taxon>
        <taxon>Pseudomonadati</taxon>
        <taxon>Pseudomonadota</taxon>
        <taxon>Alphaproteobacteria</taxon>
        <taxon>Sphingomonadales</taxon>
        <taxon>Sphingomonadaceae</taxon>
        <taxon>Sphingomonas</taxon>
    </lineage>
</organism>
<dbReference type="PANTHER" id="PTHR38453">
    <property type="entry name" value="CYTOPLASMIC PROTEIN-RELATED"/>
    <property type="match status" value="1"/>
</dbReference>
<keyword evidence="2" id="KW-1185">Reference proteome</keyword>
<dbReference type="RefSeq" id="WP_216325032.1">
    <property type="nucleotide sequence ID" value="NZ_JAHKRT010000006.1"/>
</dbReference>
<dbReference type="EMBL" id="JAHKRT010000006">
    <property type="protein sequence ID" value="MBU3078563.1"/>
    <property type="molecule type" value="Genomic_DNA"/>
</dbReference>
<dbReference type="Pfam" id="PF04328">
    <property type="entry name" value="Sel_put"/>
    <property type="match status" value="1"/>
</dbReference>
<sequence>MAELAHVLKLVRDGARLMVGVQSYEAYLTHMRAHHPDREPMTEVEFFENRMKAQYGEAGKGGFRCC</sequence>
<gene>
    <name evidence="1" type="ORF">KOF26_11855</name>
</gene>
<evidence type="ECO:0000313" key="2">
    <source>
        <dbReference type="Proteomes" id="UP000776276"/>
    </source>
</evidence>
<dbReference type="Proteomes" id="UP000776276">
    <property type="component" value="Unassembled WGS sequence"/>
</dbReference>
<name>A0ABS6BJU6_9SPHN</name>
<dbReference type="InterPro" id="IPR007423">
    <property type="entry name" value="Sel_put"/>
</dbReference>
<proteinExistence type="predicted"/>
<dbReference type="PANTHER" id="PTHR38453:SF1">
    <property type="entry name" value="CYTOPLASMIC PROTEIN"/>
    <property type="match status" value="1"/>
</dbReference>